<dbReference type="OrthoDB" id="9812105at2"/>
<dbReference type="PATRIC" id="fig|1217799.6.peg.1362"/>
<dbReference type="SUPFAM" id="SSF55469">
    <property type="entry name" value="FMN-dependent nitroreductase-like"/>
    <property type="match status" value="1"/>
</dbReference>
<name>A0A0W0GIT6_9CHLR</name>
<dbReference type="GO" id="GO:0016491">
    <property type="term" value="F:oxidoreductase activity"/>
    <property type="evidence" value="ECO:0007669"/>
    <property type="project" value="UniProtKB-KW"/>
</dbReference>
<evidence type="ECO:0000256" key="5">
    <source>
        <dbReference type="ARBA" id="ARBA00023002"/>
    </source>
</evidence>
<proteinExistence type="inferred from homology"/>
<evidence type="ECO:0000256" key="2">
    <source>
        <dbReference type="ARBA" id="ARBA00007118"/>
    </source>
</evidence>
<dbReference type="RefSeq" id="WP_058439450.1">
    <property type="nucleotide sequence ID" value="NZ_KQ758903.1"/>
</dbReference>
<reference evidence="7 8" key="1">
    <citation type="submission" date="2015-06" db="EMBL/GenBank/DDBJ databases">
        <title>Genome sequence of the organohalide-respiring Dehalogenimonas alkenigignens type strain (IP3-3T).</title>
        <authorList>
            <person name="Key T.A."/>
            <person name="Richmond D.P."/>
            <person name="Bowman K.S."/>
            <person name="Cho Y.-J."/>
            <person name="Chun J."/>
            <person name="da Costa M.S."/>
            <person name="Rainey F.A."/>
            <person name="Moe W.M."/>
        </authorList>
    </citation>
    <scope>NUCLEOTIDE SEQUENCE [LARGE SCALE GENOMIC DNA]</scope>
    <source>
        <strain evidence="7 8">IP3-3</strain>
    </source>
</reference>
<protein>
    <submittedName>
        <fullName evidence="7">Nitroreductase</fullName>
    </submittedName>
</protein>
<dbReference type="PANTHER" id="PTHR43673">
    <property type="entry name" value="NAD(P)H NITROREDUCTASE YDGI-RELATED"/>
    <property type="match status" value="1"/>
</dbReference>
<organism evidence="7 8">
    <name type="scientific">Dehalogenimonas alkenigignens</name>
    <dbReference type="NCBI Taxonomy" id="1217799"/>
    <lineage>
        <taxon>Bacteria</taxon>
        <taxon>Bacillati</taxon>
        <taxon>Chloroflexota</taxon>
        <taxon>Dehalococcoidia</taxon>
        <taxon>Dehalococcoidales</taxon>
        <taxon>Dehalococcoidaceae</taxon>
        <taxon>Dehalogenimonas</taxon>
    </lineage>
</organism>
<keyword evidence="4" id="KW-0288">FMN</keyword>
<comment type="similarity">
    <text evidence="2">Belongs to the nitroreductase family.</text>
</comment>
<comment type="caution">
    <text evidence="7">The sequence shown here is derived from an EMBL/GenBank/DDBJ whole genome shotgun (WGS) entry which is preliminary data.</text>
</comment>
<evidence type="ECO:0000256" key="3">
    <source>
        <dbReference type="ARBA" id="ARBA00022630"/>
    </source>
</evidence>
<dbReference type="CDD" id="cd20609">
    <property type="entry name" value="nitroreductase"/>
    <property type="match status" value="1"/>
</dbReference>
<evidence type="ECO:0000259" key="6">
    <source>
        <dbReference type="Pfam" id="PF00881"/>
    </source>
</evidence>
<dbReference type="InterPro" id="IPR000415">
    <property type="entry name" value="Nitroreductase-like"/>
</dbReference>
<dbReference type="Proteomes" id="UP000053947">
    <property type="component" value="Unassembled WGS sequence"/>
</dbReference>
<evidence type="ECO:0000256" key="4">
    <source>
        <dbReference type="ARBA" id="ARBA00022643"/>
    </source>
</evidence>
<dbReference type="AlphaFoldDB" id="A0A0W0GIT6"/>
<keyword evidence="3" id="KW-0285">Flavoprotein</keyword>
<dbReference type="Pfam" id="PF00881">
    <property type="entry name" value="Nitroreductase"/>
    <property type="match status" value="2"/>
</dbReference>
<gene>
    <name evidence="7" type="ORF">DEALK_13170</name>
</gene>
<feature type="domain" description="Nitroreductase" evidence="6">
    <location>
        <begin position="65"/>
        <end position="147"/>
    </location>
</feature>
<evidence type="ECO:0000313" key="7">
    <source>
        <dbReference type="EMBL" id="KTB48471.1"/>
    </source>
</evidence>
<evidence type="ECO:0000313" key="8">
    <source>
        <dbReference type="Proteomes" id="UP000053947"/>
    </source>
</evidence>
<dbReference type="EMBL" id="LFDV01000002">
    <property type="protein sequence ID" value="KTB48471.1"/>
    <property type="molecule type" value="Genomic_DNA"/>
</dbReference>
<keyword evidence="8" id="KW-1185">Reference proteome</keyword>
<keyword evidence="5" id="KW-0560">Oxidoreductase</keyword>
<dbReference type="Gene3D" id="3.40.109.10">
    <property type="entry name" value="NADH Oxidase"/>
    <property type="match status" value="1"/>
</dbReference>
<evidence type="ECO:0000256" key="1">
    <source>
        <dbReference type="ARBA" id="ARBA00001917"/>
    </source>
</evidence>
<dbReference type="InterPro" id="IPR029479">
    <property type="entry name" value="Nitroreductase"/>
</dbReference>
<comment type="cofactor">
    <cofactor evidence="1">
        <name>FMN</name>
        <dbReference type="ChEBI" id="CHEBI:58210"/>
    </cofactor>
</comment>
<accession>A0A0W0GIT6</accession>
<dbReference type="STRING" id="1217799.DEALK_13170"/>
<feature type="domain" description="Nitroreductase" evidence="6">
    <location>
        <begin position="7"/>
        <end position="54"/>
    </location>
</feature>
<dbReference type="PANTHER" id="PTHR43673:SF2">
    <property type="entry name" value="NITROREDUCTASE"/>
    <property type="match status" value="1"/>
</dbReference>
<sequence>MEFAEVISSRYSVRSYRPDPVPDDQLRKVLEAARLAPTAANRQPFKVLIIHTEGRAAELQGIYPSEWFTQAPVLLCVCALPERGWERHDGKNYAEVDAAIVMDHIILAATSLGLGTCWVAAFDVPTARKVLRIPDEWQPIAFTPLGYAHSQLRPKTRRPLSELVVYDRPPR</sequence>